<dbReference type="CDD" id="cd08382">
    <property type="entry name" value="C2_Smurf-like"/>
    <property type="match status" value="1"/>
</dbReference>
<evidence type="ECO:0000256" key="1">
    <source>
        <dbReference type="ARBA" id="ARBA00000885"/>
    </source>
</evidence>
<dbReference type="PANTHER" id="PTHR11254">
    <property type="entry name" value="HECT DOMAIN UBIQUITIN-PROTEIN LIGASE"/>
    <property type="match status" value="1"/>
</dbReference>
<evidence type="ECO:0000256" key="8">
    <source>
        <dbReference type="PIRNR" id="PIRNR001569"/>
    </source>
</evidence>
<evidence type="ECO:0000259" key="14">
    <source>
        <dbReference type="PROSITE" id="PS50237"/>
    </source>
</evidence>
<comment type="catalytic activity">
    <reaction evidence="1 8">
        <text>S-ubiquitinyl-[E2 ubiquitin-conjugating enzyme]-L-cysteine + [acceptor protein]-L-lysine = [E2 ubiquitin-conjugating enzyme]-L-cysteine + N(6)-ubiquitinyl-[acceptor protein]-L-lysine.</text>
        <dbReference type="EC" id="2.3.2.26"/>
    </reaction>
</comment>
<dbReference type="SMART" id="SM00456">
    <property type="entry name" value="WW"/>
    <property type="match status" value="3"/>
</dbReference>
<keyword evidence="6" id="KW-0677">Repeat</keyword>
<feature type="domain" description="WW" evidence="13">
    <location>
        <begin position="326"/>
        <end position="359"/>
    </location>
</feature>
<dbReference type="EMBL" id="JAWWNJ010000009">
    <property type="protein sequence ID" value="KAK7048395.1"/>
    <property type="molecule type" value="Genomic_DNA"/>
</dbReference>
<comment type="caution">
    <text evidence="15">The sequence shown here is derived from an EMBL/GenBank/DDBJ whole genome shotgun (WGS) entry which is preliminary data.</text>
</comment>
<dbReference type="InterPro" id="IPR000569">
    <property type="entry name" value="HECT_dom"/>
</dbReference>
<name>A0AAW0DBY4_9AGAR</name>
<reference evidence="15 16" key="1">
    <citation type="journal article" date="2024" name="J Genomics">
        <title>Draft genome sequencing and assembly of Favolaschia claudopus CIRM-BRFM 2984 isolated from oak limbs.</title>
        <authorList>
            <person name="Navarro D."/>
            <person name="Drula E."/>
            <person name="Chaduli D."/>
            <person name="Cazenave R."/>
            <person name="Ahrendt S."/>
            <person name="Wang J."/>
            <person name="Lipzen A."/>
            <person name="Daum C."/>
            <person name="Barry K."/>
            <person name="Grigoriev I.V."/>
            <person name="Favel A."/>
            <person name="Rosso M.N."/>
            <person name="Martin F."/>
        </authorList>
    </citation>
    <scope>NUCLEOTIDE SEQUENCE [LARGE SCALE GENOMIC DNA]</scope>
    <source>
        <strain evidence="15 16">CIRM-BRFM 2984</strain>
    </source>
</reference>
<dbReference type="GO" id="GO:0016567">
    <property type="term" value="P:protein ubiquitination"/>
    <property type="evidence" value="ECO:0007669"/>
    <property type="project" value="TreeGrafter"/>
</dbReference>
<dbReference type="PROSITE" id="PS50020">
    <property type="entry name" value="WW_DOMAIN_2"/>
    <property type="match status" value="3"/>
</dbReference>
<feature type="domain" description="WW" evidence="13">
    <location>
        <begin position="379"/>
        <end position="412"/>
    </location>
</feature>
<sequence>MASSSRPADDVRRIRVTLFSANGLVKRDLLSLPDPFAVLTVDGEQTINTAIVRRTLNPSWNEHFDIVVRESSMIAIQIFDHRKFKKRDQGFLGVINFPASEAIAAATNHNDIITRDLTMSSNNLPVYGKFSFGFSFTNQPPPSAPVSPEPVPSSSTLNLPVPNSGYASRPMSSSGLNGPPSPYAPRPTEPLQLNPNNIDRARSLNPSPTLRPSPSQVALGSSPSQSQFVGRASTAHAQPPQAAPRLTDDDQGVPLPQGWERRTDPQGRTYYVDHNSRTTTWHRPQAPVVTPRAPAPQVSPARTPSASVAPPTLGAPPAPPGNYADVPLPLGWEERRTPEGRPYFVDHQTRTTTWTDPRRNNAQAATTVPAATVATANLGPLPSGWEMRLTSTGRVYFVDHNTKTTSWDDPRIPSNLDDSAPQYKRDYRRKVVYFRSQPKMRVLAGKCDVKVRRAHVLEDSFGQVMGFSSEDLKRRLMVNFDGEDGLDYGGVGREWFFLLSHEIFNPSYGLFEYSTHDNYTLQINPASGINPDHLSYFKFIGRCLGLAIFHRRFLDAYFVPSFYKMILGKAMTLGDLEAVDADLHRSLNWMLENDITDVLDETFTTTEERFGELVTIELKPNGGDVPVTEENKKEYVDAVVSYRISRRVKAQFDAFMEGLLELVPSELINVFDERELELLIGGMSEIDMDDWTKFTDYRGYEKTDQVIEWFWQCIRSWPAERKSRLLQFTTGTSRVPVNGFKDLQGSDGPRRFTIERSGDPQGLPRSHTCFNRLDLPPYQDYESLETKLIFAIEETEGFGQE</sequence>
<dbReference type="SMART" id="SM00239">
    <property type="entry name" value="C2"/>
    <property type="match status" value="1"/>
</dbReference>
<feature type="active site" description="Glycyl thioester intermediate" evidence="9 10">
    <location>
        <position position="769"/>
    </location>
</feature>
<evidence type="ECO:0000256" key="4">
    <source>
        <dbReference type="ARBA" id="ARBA00022490"/>
    </source>
</evidence>
<dbReference type="PROSITE" id="PS01159">
    <property type="entry name" value="WW_DOMAIN_1"/>
    <property type="match status" value="3"/>
</dbReference>
<dbReference type="Pfam" id="PF00397">
    <property type="entry name" value="WW"/>
    <property type="match status" value="3"/>
</dbReference>
<evidence type="ECO:0000313" key="16">
    <source>
        <dbReference type="Proteomes" id="UP001362999"/>
    </source>
</evidence>
<keyword evidence="16" id="KW-1185">Reference proteome</keyword>
<dbReference type="Pfam" id="PF00168">
    <property type="entry name" value="C2"/>
    <property type="match status" value="1"/>
</dbReference>
<dbReference type="FunFam" id="3.90.1750.10:FF:000079">
    <property type="entry name" value="E3 ubiquitin-protein ligase"/>
    <property type="match status" value="1"/>
</dbReference>
<dbReference type="Proteomes" id="UP001362999">
    <property type="component" value="Unassembled WGS sequence"/>
</dbReference>
<evidence type="ECO:0000256" key="3">
    <source>
        <dbReference type="ARBA" id="ARBA00004906"/>
    </source>
</evidence>
<evidence type="ECO:0000259" key="12">
    <source>
        <dbReference type="PROSITE" id="PS50004"/>
    </source>
</evidence>
<dbReference type="SMART" id="SM00119">
    <property type="entry name" value="HECTc"/>
    <property type="match status" value="1"/>
</dbReference>
<dbReference type="InterPro" id="IPR000008">
    <property type="entry name" value="C2_dom"/>
</dbReference>
<dbReference type="AlphaFoldDB" id="A0AAW0DBY4"/>
<evidence type="ECO:0000256" key="6">
    <source>
        <dbReference type="ARBA" id="ARBA00022737"/>
    </source>
</evidence>
<dbReference type="InterPro" id="IPR001202">
    <property type="entry name" value="WW_dom"/>
</dbReference>
<dbReference type="Pfam" id="PF00632">
    <property type="entry name" value="HECT"/>
    <property type="match status" value="1"/>
</dbReference>
<dbReference type="InterPro" id="IPR035892">
    <property type="entry name" value="C2_domain_sf"/>
</dbReference>
<dbReference type="InterPro" id="IPR024928">
    <property type="entry name" value="E3_ub_ligase_SMURF1"/>
</dbReference>
<organism evidence="15 16">
    <name type="scientific">Favolaschia claudopus</name>
    <dbReference type="NCBI Taxonomy" id="2862362"/>
    <lineage>
        <taxon>Eukaryota</taxon>
        <taxon>Fungi</taxon>
        <taxon>Dikarya</taxon>
        <taxon>Basidiomycota</taxon>
        <taxon>Agaricomycotina</taxon>
        <taxon>Agaricomycetes</taxon>
        <taxon>Agaricomycetidae</taxon>
        <taxon>Agaricales</taxon>
        <taxon>Marasmiineae</taxon>
        <taxon>Mycenaceae</taxon>
        <taxon>Favolaschia</taxon>
    </lineage>
</organism>
<dbReference type="SUPFAM" id="SSF49562">
    <property type="entry name" value="C2 domain (Calcium/lipid-binding domain, CaLB)"/>
    <property type="match status" value="1"/>
</dbReference>
<dbReference type="GO" id="GO:0061630">
    <property type="term" value="F:ubiquitin protein ligase activity"/>
    <property type="evidence" value="ECO:0007669"/>
    <property type="project" value="UniProtKB-EC"/>
</dbReference>
<dbReference type="PROSITE" id="PS50237">
    <property type="entry name" value="HECT"/>
    <property type="match status" value="1"/>
</dbReference>
<dbReference type="FunFam" id="2.20.70.10:FF:000017">
    <property type="entry name" value="E3 ubiquitin-protein ligase"/>
    <property type="match status" value="1"/>
</dbReference>
<evidence type="ECO:0000256" key="2">
    <source>
        <dbReference type="ARBA" id="ARBA00004496"/>
    </source>
</evidence>
<dbReference type="GO" id="GO:0006511">
    <property type="term" value="P:ubiquitin-dependent protein catabolic process"/>
    <property type="evidence" value="ECO:0007669"/>
    <property type="project" value="InterPro"/>
</dbReference>
<keyword evidence="7 8" id="KW-0833">Ubl conjugation pathway</keyword>
<dbReference type="CDD" id="cd00201">
    <property type="entry name" value="WW"/>
    <property type="match status" value="3"/>
</dbReference>
<dbReference type="Gene3D" id="3.30.2410.10">
    <property type="entry name" value="Hect, E3 ligase catalytic domain"/>
    <property type="match status" value="1"/>
</dbReference>
<accession>A0AAW0DBY4</accession>
<dbReference type="FunFam" id="3.30.2160.10:FF:000001">
    <property type="entry name" value="E3 ubiquitin-protein ligase NEDD4-like"/>
    <property type="match status" value="1"/>
</dbReference>
<dbReference type="InterPro" id="IPR036020">
    <property type="entry name" value="WW_dom_sf"/>
</dbReference>
<feature type="compositionally biased region" description="Polar residues" evidence="11">
    <location>
        <begin position="204"/>
        <end position="228"/>
    </location>
</feature>
<dbReference type="EC" id="2.3.2.26" evidence="8"/>
<dbReference type="Gene3D" id="3.90.1750.10">
    <property type="entry name" value="Hect, E3 ligase catalytic domains"/>
    <property type="match status" value="1"/>
</dbReference>
<dbReference type="GO" id="GO:0005737">
    <property type="term" value="C:cytoplasm"/>
    <property type="evidence" value="ECO:0007669"/>
    <property type="project" value="UniProtKB-SubCell"/>
</dbReference>
<dbReference type="Gene3D" id="2.20.70.10">
    <property type="match status" value="2"/>
</dbReference>
<keyword evidence="5 8" id="KW-0808">Transferase</keyword>
<protein>
    <recommendedName>
        <fullName evidence="8">E3 ubiquitin-protein ligase</fullName>
        <ecNumber evidence="8">2.3.2.26</ecNumber>
    </recommendedName>
</protein>
<dbReference type="SUPFAM" id="SSF56204">
    <property type="entry name" value="Hect, E3 ligase catalytic domain"/>
    <property type="match status" value="1"/>
</dbReference>
<evidence type="ECO:0000256" key="7">
    <source>
        <dbReference type="ARBA" id="ARBA00022786"/>
    </source>
</evidence>
<dbReference type="PIRSF" id="PIRSF001569">
    <property type="entry name" value="E3_ub_ligase_SMURF1"/>
    <property type="match status" value="1"/>
</dbReference>
<dbReference type="SUPFAM" id="SSF51045">
    <property type="entry name" value="WW domain"/>
    <property type="match status" value="3"/>
</dbReference>
<dbReference type="PROSITE" id="PS50004">
    <property type="entry name" value="C2"/>
    <property type="match status" value="1"/>
</dbReference>
<feature type="region of interest" description="Disordered" evidence="11">
    <location>
        <begin position="140"/>
        <end position="271"/>
    </location>
</feature>
<proteinExistence type="predicted"/>
<dbReference type="PANTHER" id="PTHR11254:SF440">
    <property type="entry name" value="E3 UBIQUITIN-PROTEIN LIGASE NEDD-4"/>
    <property type="match status" value="1"/>
</dbReference>
<feature type="domain" description="C2" evidence="12">
    <location>
        <begin position="1"/>
        <end position="113"/>
    </location>
</feature>
<comment type="subcellular location">
    <subcellularLocation>
        <location evidence="2">Cytoplasm</location>
    </subcellularLocation>
</comment>
<comment type="pathway">
    <text evidence="3 8">Protein modification; protein ubiquitination.</text>
</comment>
<feature type="compositionally biased region" description="Pro residues" evidence="11">
    <location>
        <begin position="179"/>
        <end position="188"/>
    </location>
</feature>
<evidence type="ECO:0000313" key="15">
    <source>
        <dbReference type="EMBL" id="KAK7048395.1"/>
    </source>
</evidence>
<dbReference type="FunFam" id="3.30.2410.10:FF:000001">
    <property type="entry name" value="E3 ubiquitin-protein ligase NEDD4-like"/>
    <property type="match status" value="1"/>
</dbReference>
<evidence type="ECO:0000256" key="11">
    <source>
        <dbReference type="SAM" id="MobiDB-lite"/>
    </source>
</evidence>
<feature type="domain" description="WW" evidence="13">
    <location>
        <begin position="253"/>
        <end position="286"/>
    </location>
</feature>
<dbReference type="InterPro" id="IPR050409">
    <property type="entry name" value="E3_ubiq-protein_ligase"/>
</dbReference>
<feature type="compositionally biased region" description="Pro residues" evidence="11">
    <location>
        <begin position="140"/>
        <end position="151"/>
    </location>
</feature>
<dbReference type="Gene3D" id="2.60.40.150">
    <property type="entry name" value="C2 domain"/>
    <property type="match status" value="1"/>
</dbReference>
<dbReference type="CDD" id="cd00078">
    <property type="entry name" value="HECTc"/>
    <property type="match status" value="1"/>
</dbReference>
<dbReference type="InterPro" id="IPR035983">
    <property type="entry name" value="Hect_E3_ubiquitin_ligase"/>
</dbReference>
<keyword evidence="4" id="KW-0963">Cytoplasm</keyword>
<evidence type="ECO:0000259" key="13">
    <source>
        <dbReference type="PROSITE" id="PS50020"/>
    </source>
</evidence>
<evidence type="ECO:0000256" key="9">
    <source>
        <dbReference type="PIRSR" id="PIRSR001569-1"/>
    </source>
</evidence>
<evidence type="ECO:0000256" key="10">
    <source>
        <dbReference type="PROSITE-ProRule" id="PRU00104"/>
    </source>
</evidence>
<feature type="region of interest" description="Disordered" evidence="11">
    <location>
        <begin position="287"/>
        <end position="308"/>
    </location>
</feature>
<gene>
    <name evidence="15" type="ORF">R3P38DRAFT_3257043</name>
</gene>
<dbReference type="Gene3D" id="3.30.2160.10">
    <property type="entry name" value="Hect, E3 ligase catalytic domain"/>
    <property type="match status" value="1"/>
</dbReference>
<feature type="domain" description="HECT" evidence="14">
    <location>
        <begin position="468"/>
        <end position="801"/>
    </location>
</feature>
<evidence type="ECO:0000256" key="5">
    <source>
        <dbReference type="ARBA" id="ARBA00022679"/>
    </source>
</evidence>